<dbReference type="InterPro" id="IPR036864">
    <property type="entry name" value="Zn2-C6_fun-type_DNA-bd_sf"/>
</dbReference>
<dbReference type="CDD" id="cd12148">
    <property type="entry name" value="fungal_TF_MHR"/>
    <property type="match status" value="1"/>
</dbReference>
<dbReference type="PROSITE" id="PS00463">
    <property type="entry name" value="ZN2_CY6_FUNGAL_1"/>
    <property type="match status" value="1"/>
</dbReference>
<comment type="caution">
    <text evidence="7">The sequence shown here is derived from an EMBL/GenBank/DDBJ whole genome shotgun (WGS) entry which is preliminary data.</text>
</comment>
<dbReference type="Proteomes" id="UP000481861">
    <property type="component" value="Unassembled WGS sequence"/>
</dbReference>
<dbReference type="InterPro" id="IPR050987">
    <property type="entry name" value="AtrR-like"/>
</dbReference>
<evidence type="ECO:0000256" key="2">
    <source>
        <dbReference type="ARBA" id="ARBA00022723"/>
    </source>
</evidence>
<organism evidence="7 8">
    <name type="scientific">Massariosphaeria phaeospora</name>
    <dbReference type="NCBI Taxonomy" id="100035"/>
    <lineage>
        <taxon>Eukaryota</taxon>
        <taxon>Fungi</taxon>
        <taxon>Dikarya</taxon>
        <taxon>Ascomycota</taxon>
        <taxon>Pezizomycotina</taxon>
        <taxon>Dothideomycetes</taxon>
        <taxon>Pleosporomycetidae</taxon>
        <taxon>Pleosporales</taxon>
        <taxon>Pleosporales incertae sedis</taxon>
        <taxon>Massariosphaeria</taxon>
    </lineage>
</organism>
<evidence type="ECO:0000259" key="6">
    <source>
        <dbReference type="PROSITE" id="PS50048"/>
    </source>
</evidence>
<keyword evidence="3" id="KW-0238">DNA-binding</keyword>
<dbReference type="SMART" id="SM00066">
    <property type="entry name" value="GAL4"/>
    <property type="match status" value="1"/>
</dbReference>
<evidence type="ECO:0000256" key="3">
    <source>
        <dbReference type="ARBA" id="ARBA00023125"/>
    </source>
</evidence>
<dbReference type="GO" id="GO:0003677">
    <property type="term" value="F:DNA binding"/>
    <property type="evidence" value="ECO:0007669"/>
    <property type="project" value="UniProtKB-KW"/>
</dbReference>
<proteinExistence type="predicted"/>
<dbReference type="Pfam" id="PF00172">
    <property type="entry name" value="Zn_clus"/>
    <property type="match status" value="1"/>
</dbReference>
<dbReference type="GO" id="GO:0005634">
    <property type="term" value="C:nucleus"/>
    <property type="evidence" value="ECO:0007669"/>
    <property type="project" value="UniProtKB-SubCell"/>
</dbReference>
<keyword evidence="4" id="KW-0539">Nucleus</keyword>
<evidence type="ECO:0000313" key="8">
    <source>
        <dbReference type="Proteomes" id="UP000481861"/>
    </source>
</evidence>
<dbReference type="GO" id="GO:0000981">
    <property type="term" value="F:DNA-binding transcription factor activity, RNA polymerase II-specific"/>
    <property type="evidence" value="ECO:0007669"/>
    <property type="project" value="InterPro"/>
</dbReference>
<feature type="region of interest" description="Disordered" evidence="5">
    <location>
        <begin position="575"/>
        <end position="602"/>
    </location>
</feature>
<feature type="compositionally biased region" description="Polar residues" evidence="5">
    <location>
        <begin position="575"/>
        <end position="588"/>
    </location>
</feature>
<dbReference type="PANTHER" id="PTHR46910">
    <property type="entry name" value="TRANSCRIPTION FACTOR PDR1"/>
    <property type="match status" value="1"/>
</dbReference>
<dbReference type="SUPFAM" id="SSF57701">
    <property type="entry name" value="Zn2/Cys6 DNA-binding domain"/>
    <property type="match status" value="1"/>
</dbReference>
<dbReference type="PANTHER" id="PTHR46910:SF3">
    <property type="entry name" value="HALOTOLERANCE PROTEIN 9-RELATED"/>
    <property type="match status" value="1"/>
</dbReference>
<gene>
    <name evidence="7" type="ORF">BDV95DRAFT_583707</name>
</gene>
<name>A0A7C8M316_9PLEO</name>
<feature type="compositionally biased region" description="Low complexity" evidence="5">
    <location>
        <begin position="589"/>
        <end position="600"/>
    </location>
</feature>
<evidence type="ECO:0000313" key="7">
    <source>
        <dbReference type="EMBL" id="KAF2866738.1"/>
    </source>
</evidence>
<keyword evidence="8" id="KW-1185">Reference proteome</keyword>
<dbReference type="EMBL" id="JAADJZ010000026">
    <property type="protein sequence ID" value="KAF2866738.1"/>
    <property type="molecule type" value="Genomic_DNA"/>
</dbReference>
<comment type="subcellular location">
    <subcellularLocation>
        <location evidence="1">Nucleus</location>
    </subcellularLocation>
</comment>
<evidence type="ECO:0000256" key="5">
    <source>
        <dbReference type="SAM" id="MobiDB-lite"/>
    </source>
</evidence>
<sequence length="690" mass="76445">MKLACVRCKFRKIKCDKGEPICHQCITASAECVYVERRKRPRLAEQKVEVRSLSRRLELLEKHVTPGSLLDRISPSTSQSTELPVPVDSEPAVSPSDTLIAEGGPESWIYRMANETTLNFEKANTCGPSSTASNTPAAQIGNAMSGLHEALEDLAKFRIRVDGNVREGHALKVTPDEGKACVEAFFEMVNALVVPDIFLICINMDVLRAIPDIIESPYVNVDPGIRILYYNALYYGIHKVRGAKTPLAQAAYRKVLETVPSWLESSAGGDLDGHTAALTAWTAINNFDYQLSWKFHCKSCQFLKMKGIDHLDVVPAKTHEEEDSRDGTRYLYWHILQTDLLFRLFYGKPAAIKWSSSNIKPPTLVTSNNLQPPASQVIIFAVWIRYTVMTAEIFQVLDSSDTTTEGYSRDVLDQVDMYCSQLEDLVVEFNIEHFMKQDRSDTAISFLFADHLINIYASIIGIRKLTRRATPEAPIDACTLRAARVIIAVILQFNLHLETDFGFSHFLSFYPFCAVFSLYEYILACETNPDDCEADIQSLERIALAMGTACAIHPDFVLVCNTINALNKVSRSIQAQRRNPASSRSQPNTSVSASTSTAPAQPQDFTLPAGPSFLLPATSAALVTSHASILDFSNPNGFPFIDFPLNLDGDFPALGFVRAVENDVIGRNWHEGWWDMGGDGDLGGLPPEGG</sequence>
<feature type="region of interest" description="Disordered" evidence="5">
    <location>
        <begin position="68"/>
        <end position="98"/>
    </location>
</feature>
<dbReference type="GO" id="GO:0008270">
    <property type="term" value="F:zinc ion binding"/>
    <property type="evidence" value="ECO:0007669"/>
    <property type="project" value="InterPro"/>
</dbReference>
<protein>
    <recommendedName>
        <fullName evidence="6">Zn(2)-C6 fungal-type domain-containing protein</fullName>
    </recommendedName>
</protein>
<dbReference type="CDD" id="cd00067">
    <property type="entry name" value="GAL4"/>
    <property type="match status" value="1"/>
</dbReference>
<dbReference type="PROSITE" id="PS50048">
    <property type="entry name" value="ZN2_CY6_FUNGAL_2"/>
    <property type="match status" value="1"/>
</dbReference>
<evidence type="ECO:0000256" key="4">
    <source>
        <dbReference type="ARBA" id="ARBA00023242"/>
    </source>
</evidence>
<reference evidence="7 8" key="1">
    <citation type="submission" date="2020-01" db="EMBL/GenBank/DDBJ databases">
        <authorList>
            <consortium name="DOE Joint Genome Institute"/>
            <person name="Haridas S."/>
            <person name="Albert R."/>
            <person name="Binder M."/>
            <person name="Bloem J."/>
            <person name="Labutti K."/>
            <person name="Salamov A."/>
            <person name="Andreopoulos B."/>
            <person name="Baker S.E."/>
            <person name="Barry K."/>
            <person name="Bills G."/>
            <person name="Bluhm B.H."/>
            <person name="Cannon C."/>
            <person name="Castanera R."/>
            <person name="Culley D.E."/>
            <person name="Daum C."/>
            <person name="Ezra D."/>
            <person name="Gonzalez J.B."/>
            <person name="Henrissat B."/>
            <person name="Kuo A."/>
            <person name="Liang C."/>
            <person name="Lipzen A."/>
            <person name="Lutzoni F."/>
            <person name="Magnuson J."/>
            <person name="Mondo S."/>
            <person name="Nolan M."/>
            <person name="Ohm R."/>
            <person name="Pangilinan J."/>
            <person name="Park H.-J.H."/>
            <person name="Ramirez L."/>
            <person name="Alfaro M."/>
            <person name="Sun H."/>
            <person name="Tritt A."/>
            <person name="Yoshinaga Y."/>
            <person name="Zwiers L.-H.L."/>
            <person name="Turgeon B.G."/>
            <person name="Goodwin S.B."/>
            <person name="Spatafora J.W."/>
            <person name="Crous P.W."/>
            <person name="Grigoriev I.V."/>
        </authorList>
    </citation>
    <scope>NUCLEOTIDE SEQUENCE [LARGE SCALE GENOMIC DNA]</scope>
    <source>
        <strain evidence="7 8">CBS 611.86</strain>
    </source>
</reference>
<dbReference type="Gene3D" id="4.10.240.10">
    <property type="entry name" value="Zn(2)-C6 fungal-type DNA-binding domain"/>
    <property type="match status" value="1"/>
</dbReference>
<evidence type="ECO:0000256" key="1">
    <source>
        <dbReference type="ARBA" id="ARBA00004123"/>
    </source>
</evidence>
<accession>A0A7C8M316</accession>
<keyword evidence="2" id="KW-0479">Metal-binding</keyword>
<dbReference type="InterPro" id="IPR001138">
    <property type="entry name" value="Zn2Cys6_DnaBD"/>
</dbReference>
<dbReference type="OrthoDB" id="39175at2759"/>
<dbReference type="AlphaFoldDB" id="A0A7C8M316"/>
<feature type="domain" description="Zn(2)-C6 fungal-type" evidence="6">
    <location>
        <begin position="4"/>
        <end position="34"/>
    </location>
</feature>